<dbReference type="NCBIfam" id="TIGR02937">
    <property type="entry name" value="sigma70-ECF"/>
    <property type="match status" value="1"/>
</dbReference>
<feature type="domain" description="RNA polymerase sigma-70 region 2" evidence="6">
    <location>
        <begin position="55"/>
        <end position="120"/>
    </location>
</feature>
<evidence type="ECO:0000256" key="2">
    <source>
        <dbReference type="ARBA" id="ARBA00023015"/>
    </source>
</evidence>
<feature type="compositionally biased region" description="Low complexity" evidence="5">
    <location>
        <begin position="14"/>
        <end position="26"/>
    </location>
</feature>
<dbReference type="GO" id="GO:0016987">
    <property type="term" value="F:sigma factor activity"/>
    <property type="evidence" value="ECO:0007669"/>
    <property type="project" value="UniProtKB-KW"/>
</dbReference>
<evidence type="ECO:0000256" key="3">
    <source>
        <dbReference type="ARBA" id="ARBA00023082"/>
    </source>
</evidence>
<dbReference type="InterPro" id="IPR014284">
    <property type="entry name" value="RNA_pol_sigma-70_dom"/>
</dbReference>
<dbReference type="GO" id="GO:0003677">
    <property type="term" value="F:DNA binding"/>
    <property type="evidence" value="ECO:0007669"/>
    <property type="project" value="InterPro"/>
</dbReference>
<dbReference type="KEGG" id="hyl:LPB072_19240"/>
<keyword evidence="3" id="KW-0731">Sigma factor</keyword>
<reference evidence="9 10" key="1">
    <citation type="submission" date="2016-02" db="EMBL/GenBank/DDBJ databases">
        <title>Draft genome sequence of Hydrogenophaga sp. LPB0072.</title>
        <authorList>
            <person name="Shin S.-K."/>
            <person name="Yi H."/>
        </authorList>
    </citation>
    <scope>NUCLEOTIDE SEQUENCE [LARGE SCALE GENOMIC DNA]</scope>
    <source>
        <strain evidence="9 10">LPB0072</strain>
    </source>
</reference>
<evidence type="ECO:0000313" key="8">
    <source>
        <dbReference type="EMBL" id="AOW14641.1"/>
    </source>
</evidence>
<evidence type="ECO:0000313" key="11">
    <source>
        <dbReference type="Proteomes" id="UP000185680"/>
    </source>
</evidence>
<dbReference type="InterPro" id="IPR039425">
    <property type="entry name" value="RNA_pol_sigma-70-like"/>
</dbReference>
<dbReference type="CDD" id="cd06171">
    <property type="entry name" value="Sigma70_r4"/>
    <property type="match status" value="1"/>
</dbReference>
<dbReference type="InterPro" id="IPR007627">
    <property type="entry name" value="RNA_pol_sigma70_r2"/>
</dbReference>
<dbReference type="SUPFAM" id="SSF88946">
    <property type="entry name" value="Sigma2 domain of RNA polymerase sigma factors"/>
    <property type="match status" value="1"/>
</dbReference>
<keyword evidence="10" id="KW-1185">Reference proteome</keyword>
<evidence type="ECO:0000259" key="7">
    <source>
        <dbReference type="Pfam" id="PF08281"/>
    </source>
</evidence>
<evidence type="ECO:0000256" key="5">
    <source>
        <dbReference type="SAM" id="MobiDB-lite"/>
    </source>
</evidence>
<dbReference type="AlphaFoldDB" id="A0A162T3Z1"/>
<evidence type="ECO:0000256" key="4">
    <source>
        <dbReference type="ARBA" id="ARBA00023163"/>
    </source>
</evidence>
<comment type="similarity">
    <text evidence="1">Belongs to the sigma-70 factor family. ECF subfamily.</text>
</comment>
<gene>
    <name evidence="8" type="ORF">LPB072_19240</name>
    <name evidence="9" type="ORF">LPB72_05310</name>
</gene>
<dbReference type="InterPro" id="IPR013324">
    <property type="entry name" value="RNA_pol_sigma_r3/r4-like"/>
</dbReference>
<dbReference type="EMBL" id="CP017476">
    <property type="protein sequence ID" value="AOW14641.1"/>
    <property type="molecule type" value="Genomic_DNA"/>
</dbReference>
<feature type="compositionally biased region" description="Polar residues" evidence="5">
    <location>
        <begin position="1"/>
        <end position="11"/>
    </location>
</feature>
<dbReference type="GO" id="GO:0006352">
    <property type="term" value="P:DNA-templated transcription initiation"/>
    <property type="evidence" value="ECO:0007669"/>
    <property type="project" value="InterPro"/>
</dbReference>
<dbReference type="PANTHER" id="PTHR43133">
    <property type="entry name" value="RNA POLYMERASE ECF-TYPE SIGMA FACTO"/>
    <property type="match status" value="1"/>
</dbReference>
<proteinExistence type="inferred from homology"/>
<feature type="region of interest" description="Disordered" evidence="5">
    <location>
        <begin position="117"/>
        <end position="146"/>
    </location>
</feature>
<dbReference type="EMBL" id="LVWD01000004">
    <property type="protein sequence ID" value="OAD43262.1"/>
    <property type="molecule type" value="Genomic_DNA"/>
</dbReference>
<feature type="region of interest" description="Disordered" evidence="5">
    <location>
        <begin position="1"/>
        <end position="27"/>
    </location>
</feature>
<protein>
    <recommendedName>
        <fullName evidence="12">RNA polymerase subunit sigma</fullName>
    </recommendedName>
</protein>
<feature type="domain" description="RNA polymerase sigma factor 70 region 4 type 2" evidence="7">
    <location>
        <begin position="151"/>
        <end position="201"/>
    </location>
</feature>
<evidence type="ECO:0008006" key="12">
    <source>
        <dbReference type="Google" id="ProtNLM"/>
    </source>
</evidence>
<dbReference type="InterPro" id="IPR013325">
    <property type="entry name" value="RNA_pol_sigma_r2"/>
</dbReference>
<keyword evidence="4" id="KW-0804">Transcription</keyword>
<dbReference type="SUPFAM" id="SSF88659">
    <property type="entry name" value="Sigma3 and sigma4 domains of RNA polymerase sigma factors"/>
    <property type="match status" value="1"/>
</dbReference>
<evidence type="ECO:0000256" key="1">
    <source>
        <dbReference type="ARBA" id="ARBA00010641"/>
    </source>
</evidence>
<organism evidence="8 11">
    <name type="scientific">Hydrogenophaga crassostreae</name>
    <dbReference type="NCBI Taxonomy" id="1763535"/>
    <lineage>
        <taxon>Bacteria</taxon>
        <taxon>Pseudomonadati</taxon>
        <taxon>Pseudomonadota</taxon>
        <taxon>Betaproteobacteria</taxon>
        <taxon>Burkholderiales</taxon>
        <taxon>Comamonadaceae</taxon>
        <taxon>Hydrogenophaga</taxon>
    </lineage>
</organism>
<evidence type="ECO:0000313" key="10">
    <source>
        <dbReference type="Proteomes" id="UP000185657"/>
    </source>
</evidence>
<dbReference type="Pfam" id="PF08281">
    <property type="entry name" value="Sigma70_r4_2"/>
    <property type="match status" value="1"/>
</dbReference>
<keyword evidence="2" id="KW-0805">Transcription regulation</keyword>
<name>A0A162T3Z1_9BURK</name>
<accession>A0A162T3Z1</accession>
<dbReference type="Gene3D" id="1.10.10.10">
    <property type="entry name" value="Winged helix-like DNA-binding domain superfamily/Winged helix DNA-binding domain"/>
    <property type="match status" value="1"/>
</dbReference>
<evidence type="ECO:0000259" key="6">
    <source>
        <dbReference type="Pfam" id="PF04542"/>
    </source>
</evidence>
<sequence length="216" mass="23994">MADLTLNTETAIDSAPPEVAAPSAPEGGMESVPHLMARIQNREQPAMAELYVLCHAKVLRQVAYLMKDDHAARDVTQDVFLRIWRYASAYDATRSPNVMAWINQVARNQVLTEFARRKRRQETGDEELNNIPDASSESETEARMTAQSPAFQAAMSGLSPSVNKVIKLRFFAEMPLADIATEMEVPLGTVKTWLRRGLAKMKTELETVNLESSDAG</sequence>
<dbReference type="STRING" id="1763535.LPB072_19240"/>
<dbReference type="Gene3D" id="1.10.1740.10">
    <property type="match status" value="1"/>
</dbReference>
<dbReference type="Proteomes" id="UP000185657">
    <property type="component" value="Unassembled WGS sequence"/>
</dbReference>
<dbReference type="InterPro" id="IPR013249">
    <property type="entry name" value="RNA_pol_sigma70_r4_t2"/>
</dbReference>
<reference evidence="8 11" key="2">
    <citation type="submission" date="2016-10" db="EMBL/GenBank/DDBJ databases">
        <title>Hydorgenophaga sp. LPB0072 isolated from gastropod.</title>
        <authorList>
            <person name="Kim E."/>
            <person name="Yi H."/>
        </authorList>
    </citation>
    <scope>NUCLEOTIDE SEQUENCE [LARGE SCALE GENOMIC DNA]</scope>
    <source>
        <strain evidence="8 11">LPB0072</strain>
    </source>
</reference>
<dbReference type="Pfam" id="PF04542">
    <property type="entry name" value="Sigma70_r2"/>
    <property type="match status" value="1"/>
</dbReference>
<dbReference type="Proteomes" id="UP000185680">
    <property type="component" value="Chromosome"/>
</dbReference>
<dbReference type="InterPro" id="IPR036388">
    <property type="entry name" value="WH-like_DNA-bd_sf"/>
</dbReference>
<dbReference type="PANTHER" id="PTHR43133:SF62">
    <property type="entry name" value="RNA POLYMERASE SIGMA FACTOR SIGZ"/>
    <property type="match status" value="1"/>
</dbReference>
<evidence type="ECO:0000313" key="9">
    <source>
        <dbReference type="EMBL" id="OAD43262.1"/>
    </source>
</evidence>